<comment type="caution">
    <text evidence="3">The sequence shown here is derived from an EMBL/GenBank/DDBJ whole genome shotgun (WGS) entry which is preliminary data.</text>
</comment>
<accession>A0ABT5V831</accession>
<evidence type="ECO:0000256" key="2">
    <source>
        <dbReference type="RuleBase" id="RU362080"/>
    </source>
</evidence>
<comment type="function">
    <text evidence="2">Antitoxin component of a type II toxin-antitoxin (TA) system.</text>
</comment>
<evidence type="ECO:0000313" key="3">
    <source>
        <dbReference type="EMBL" id="MDE1656132.1"/>
    </source>
</evidence>
<dbReference type="InterPro" id="IPR006442">
    <property type="entry name" value="Antitoxin_Phd/YefM"/>
</dbReference>
<proteinExistence type="inferred from homology"/>
<keyword evidence="4" id="KW-1185">Reference proteome</keyword>
<dbReference type="InterPro" id="IPR051416">
    <property type="entry name" value="phD-YefM_TA_antitoxins"/>
</dbReference>
<dbReference type="GeneID" id="83609223"/>
<sequence>MSIVGLRELGQNASQVLRQVAEGDVVTVTDRRRPVAQIVPWQESAIQRLRDSGLIREATVPWEAVLEPSPEPTGISASKILEQMREEERY</sequence>
<dbReference type="PANTHER" id="PTHR35377:SF5">
    <property type="entry name" value="ANTITOXIN VAPB46"/>
    <property type="match status" value="1"/>
</dbReference>
<dbReference type="NCBIfam" id="TIGR01552">
    <property type="entry name" value="phd_fam"/>
    <property type="match status" value="1"/>
</dbReference>
<evidence type="ECO:0000256" key="1">
    <source>
        <dbReference type="ARBA" id="ARBA00009981"/>
    </source>
</evidence>
<dbReference type="SUPFAM" id="SSF143120">
    <property type="entry name" value="YefM-like"/>
    <property type="match status" value="1"/>
</dbReference>
<protein>
    <recommendedName>
        <fullName evidence="2">Antitoxin</fullName>
    </recommendedName>
</protein>
<dbReference type="EMBL" id="JARBHI010000006">
    <property type="protein sequence ID" value="MDE1656132.1"/>
    <property type="molecule type" value="Genomic_DNA"/>
</dbReference>
<dbReference type="Pfam" id="PF02604">
    <property type="entry name" value="PhdYeFM_antitox"/>
    <property type="match status" value="1"/>
</dbReference>
<gene>
    <name evidence="3" type="ORF">PWJ81_03520</name>
</gene>
<organism evidence="3 4">
    <name type="scientific">Actinotignum sanguinis</name>
    <dbReference type="NCBI Taxonomy" id="1445614"/>
    <lineage>
        <taxon>Bacteria</taxon>
        <taxon>Bacillati</taxon>
        <taxon>Actinomycetota</taxon>
        <taxon>Actinomycetes</taxon>
        <taxon>Actinomycetales</taxon>
        <taxon>Actinomycetaceae</taxon>
        <taxon>Actinotignum</taxon>
    </lineage>
</organism>
<reference evidence="3 4" key="1">
    <citation type="submission" date="2023-02" db="EMBL/GenBank/DDBJ databases">
        <title>Defining the Infant Male Urobiome and Moving Towards Mechanisms in Urobiome Research.</title>
        <authorList>
            <person name="Reasoner S."/>
            <person name="Flores V."/>
            <person name="Van Horn G."/>
            <person name="Morales G."/>
            <person name="Peard L."/>
            <person name="Abelson B."/>
            <person name="Manuel C."/>
            <person name="Lee J."/>
            <person name="Baker B."/>
            <person name="Williams T."/>
            <person name="Schmitz J."/>
            <person name="Clayton D."/>
            <person name="Hadjifrangiskou M."/>
        </authorList>
    </citation>
    <scope>NUCLEOTIDE SEQUENCE [LARGE SCALE GENOMIC DNA]</scope>
    <source>
        <strain evidence="3 4">AS1053</strain>
    </source>
</reference>
<dbReference type="PANTHER" id="PTHR35377">
    <property type="entry name" value="ANTITOXIN VAPB49-RELATED-RELATED"/>
    <property type="match status" value="1"/>
</dbReference>
<dbReference type="RefSeq" id="WP_274732941.1">
    <property type="nucleotide sequence ID" value="NZ_CAMXYX010000049.1"/>
</dbReference>
<dbReference type="Proteomes" id="UP001219297">
    <property type="component" value="Unassembled WGS sequence"/>
</dbReference>
<name>A0ABT5V831_9ACTO</name>
<evidence type="ECO:0000313" key="4">
    <source>
        <dbReference type="Proteomes" id="UP001219297"/>
    </source>
</evidence>
<dbReference type="InterPro" id="IPR036165">
    <property type="entry name" value="YefM-like_sf"/>
</dbReference>
<dbReference type="Gene3D" id="3.40.1620.10">
    <property type="entry name" value="YefM-like domain"/>
    <property type="match status" value="1"/>
</dbReference>
<comment type="similarity">
    <text evidence="1 2">Belongs to the phD/YefM antitoxin family.</text>
</comment>